<proteinExistence type="predicted"/>
<dbReference type="EMBL" id="SLXM01000019">
    <property type="protein sequence ID" value="TCP21478.1"/>
    <property type="molecule type" value="Genomic_DNA"/>
</dbReference>
<keyword evidence="2" id="KW-1185">Reference proteome</keyword>
<dbReference type="AlphaFoldDB" id="A0A4R2NJI8"/>
<gene>
    <name evidence="1" type="ORF">EV195_11911</name>
</gene>
<evidence type="ECO:0000313" key="2">
    <source>
        <dbReference type="Proteomes" id="UP000294564"/>
    </source>
</evidence>
<protein>
    <submittedName>
        <fullName evidence="1">Uncharacterized protein</fullName>
    </submittedName>
</protein>
<name>A0A4R2NJI8_9FLAO</name>
<evidence type="ECO:0000313" key="1">
    <source>
        <dbReference type="EMBL" id="TCP21478.1"/>
    </source>
</evidence>
<sequence length="38" mass="4532">MKLIYLSNSLKGRSIRGVHFDERISNDVFCIQRYNEND</sequence>
<comment type="caution">
    <text evidence="1">The sequence shown here is derived from an EMBL/GenBank/DDBJ whole genome shotgun (WGS) entry which is preliminary data.</text>
</comment>
<reference evidence="1 2" key="1">
    <citation type="submission" date="2019-03" db="EMBL/GenBank/DDBJ databases">
        <title>Genomic Encyclopedia of Type Strains, Phase IV (KMG-IV): sequencing the most valuable type-strain genomes for metagenomic binning, comparative biology and taxonomic classification.</title>
        <authorList>
            <person name="Goeker M."/>
        </authorList>
    </citation>
    <scope>NUCLEOTIDE SEQUENCE [LARGE SCALE GENOMIC DNA]</scope>
    <source>
        <strain evidence="1 2">DSM 14836</strain>
    </source>
</reference>
<dbReference type="Proteomes" id="UP000294564">
    <property type="component" value="Unassembled WGS sequence"/>
</dbReference>
<organism evidence="1 2">
    <name type="scientific">Tenacibaculum skagerrakense</name>
    <dbReference type="NCBI Taxonomy" id="186571"/>
    <lineage>
        <taxon>Bacteria</taxon>
        <taxon>Pseudomonadati</taxon>
        <taxon>Bacteroidota</taxon>
        <taxon>Flavobacteriia</taxon>
        <taxon>Flavobacteriales</taxon>
        <taxon>Flavobacteriaceae</taxon>
        <taxon>Tenacibaculum</taxon>
    </lineage>
</organism>
<accession>A0A4R2NJI8</accession>